<evidence type="ECO:0000256" key="8">
    <source>
        <dbReference type="RuleBase" id="RU364056"/>
    </source>
</evidence>
<evidence type="ECO:0000313" key="11">
    <source>
        <dbReference type="EMBL" id="RUS86943.1"/>
    </source>
</evidence>
<name>A0A3S1AAP8_ELYCH</name>
<dbReference type="HAMAP" id="MF_00711">
    <property type="entry name" value="GcvP"/>
    <property type="match status" value="1"/>
</dbReference>
<evidence type="ECO:0000256" key="1">
    <source>
        <dbReference type="ARBA" id="ARBA00001933"/>
    </source>
</evidence>
<evidence type="ECO:0000256" key="7">
    <source>
        <dbReference type="PIRSR" id="PIRSR603437-50"/>
    </source>
</evidence>
<feature type="domain" description="Glycine dehydrogenase C-terminal" evidence="10">
    <location>
        <begin position="858"/>
        <end position="979"/>
    </location>
</feature>
<dbReference type="GO" id="GO:0019464">
    <property type="term" value="P:glycine decarboxylation via glycine cleavage system"/>
    <property type="evidence" value="ECO:0007669"/>
    <property type="project" value="TreeGrafter"/>
</dbReference>
<comment type="caution">
    <text evidence="11">The sequence shown here is derived from an EMBL/GenBank/DDBJ whole genome shotgun (WGS) entry which is preliminary data.</text>
</comment>
<dbReference type="EMBL" id="RQTK01000123">
    <property type="protein sequence ID" value="RUS86943.1"/>
    <property type="molecule type" value="Genomic_DNA"/>
</dbReference>
<dbReference type="GO" id="GO:0030170">
    <property type="term" value="F:pyridoxal phosphate binding"/>
    <property type="evidence" value="ECO:0007669"/>
    <property type="project" value="TreeGrafter"/>
</dbReference>
<feature type="domain" description="Glycine cleavage system P-protein N-terminal" evidence="9">
    <location>
        <begin position="93"/>
        <end position="515"/>
    </location>
</feature>
<comment type="function">
    <text evidence="8">The glycine cleavage system catalyzes the degradation of glycine.</text>
</comment>
<dbReference type="FunFam" id="3.90.1150.10:FF:000025">
    <property type="entry name" value="Glycine cleavage system P protein"/>
    <property type="match status" value="1"/>
</dbReference>
<dbReference type="FunFam" id="3.90.1150.10:FF:000007">
    <property type="entry name" value="Glycine dehydrogenase (decarboxylating), mitochondrial"/>
    <property type="match status" value="1"/>
</dbReference>
<dbReference type="OrthoDB" id="6537869at2759"/>
<dbReference type="FunFam" id="3.40.640.10:FF:000007">
    <property type="entry name" value="glycine dehydrogenase (Decarboxylating), mitochondrial"/>
    <property type="match status" value="1"/>
</dbReference>
<dbReference type="NCBIfam" id="TIGR00461">
    <property type="entry name" value="gcvP"/>
    <property type="match status" value="1"/>
</dbReference>
<dbReference type="GO" id="GO:0005960">
    <property type="term" value="C:glycine cleavage complex"/>
    <property type="evidence" value="ECO:0007669"/>
    <property type="project" value="TreeGrafter"/>
</dbReference>
<dbReference type="EC" id="1.4.4.2" evidence="8"/>
<dbReference type="InterPro" id="IPR015421">
    <property type="entry name" value="PyrdxlP-dep_Trfase_major"/>
</dbReference>
<feature type="modified residue" description="N6-(pyridoxal phosphate)lysine" evidence="7">
    <location>
        <position position="783"/>
    </location>
</feature>
<gene>
    <name evidence="11" type="ORF">EGW08_005268</name>
</gene>
<keyword evidence="3 7" id="KW-0663">Pyridoxal phosphate</keyword>
<sequence>MYRSSRFVTILTSNGNKYLHRLPAKPKANISSTCHKKQGLPLNVLNRRVLNSYQNATRPSYFAPSVFTTRNKSFASGSTAFDKLVPRYDDFARRHIGPNSSEISEMLEHVGVRDLEELTRLSVPGDILLDRDLVLDQPLGEFELLDRLKQIASQNKVWRSYIGQGYHGTFTPTTILRNIFENPGWTTQYTPYQAELAQGRLESLLNFQTMISDLMALPVSNASLLDEGTAAAEAMALSQRQTKRKRFFIDSKCHPQTISVVVTRAGPLGIEVVEGDWQNIDLSQKDFCGALLQYPNTEGTIHDYTGFVEKAHQYGTMCIAATDPLAVTVMKPPGELDFDIAIGTNQRFGIPMGYGGPHAGFFAGKEKFLRMLPGRVVGVTRDAAGRRALRLALQTREQHIRRDKATSNICTAQALLANMSAMYAIYHGPKGLKYIAMKTHHAALLVAEGLKRAGHSVQPGMFFDTVTFTPKGDQSEIKKRAEEKKINLNYLKDGRISIALDETVTQSDVSDLLEIVGCSTEAETLASELGMNPESALEVGSFARKTDYLKHPVFNSYHSETRMVRYMKSLENKDLSLAHSMISLGSCTMKLNSTTEMMPCSWPEFANLHPFVPDDQSGGYQIMLEELEKDLCEITGYDRISFQPNSGAQGEYAGLRAIMSYLQSIGQEQRKVCLIPVSAHGTNPASAQMAGMKIQIIRVDKNGAVDMAHMKECVEKYKDQLACLMVTYPSTHGVFDEDIREICDMTHKYGGQVYLDGANMNAQVGICRPGDFGSDVSHLNLHKTFCIPHGGGGPGAGPIGVKKHLAPFLPTHPIKPPKGTDNGLSFGSVSAGPYGSSSILPISWSYIKMMGAEGLRKASQVAILNANYMSKRLGGHYKTLYTNENGFCAHEFIIDCRNFKKTANVDATDIAKRMQDYGFHAPTLSWPVTGTLMIEPTESEDKQELDTFCDALIMIREEIRAIELGHWDRECNPIKMAPHSQADVISGKWDRPYSPDSAVFPAAFVQPSTKFWPTVSRIDDIYGDQNLMCTCPPVQEYVSSDDESQGDTVQL</sequence>
<evidence type="ECO:0000256" key="4">
    <source>
        <dbReference type="ARBA" id="ARBA00023002"/>
    </source>
</evidence>
<comment type="similarity">
    <text evidence="2 8">Belongs to the GcvP family.</text>
</comment>
<dbReference type="Pfam" id="PF02347">
    <property type="entry name" value="GDC-P"/>
    <property type="match status" value="2"/>
</dbReference>
<feature type="domain" description="Glycine cleavage system P-protein N-terminal" evidence="9">
    <location>
        <begin position="550"/>
        <end position="810"/>
    </location>
</feature>
<dbReference type="FunFam" id="3.40.640.10:FF:000005">
    <property type="entry name" value="Glycine dehydrogenase (decarboxylating), mitochondrial"/>
    <property type="match status" value="1"/>
</dbReference>
<keyword evidence="12" id="KW-1185">Reference proteome</keyword>
<evidence type="ECO:0000256" key="2">
    <source>
        <dbReference type="ARBA" id="ARBA00010756"/>
    </source>
</evidence>
<keyword evidence="8" id="KW-0496">Mitochondrion</keyword>
<comment type="subunit">
    <text evidence="5">Homodimer. The glycine cleavage system is composed of four proteins: P, T, L and H.</text>
</comment>
<dbReference type="InterPro" id="IPR003437">
    <property type="entry name" value="GcvP"/>
</dbReference>
<evidence type="ECO:0000256" key="6">
    <source>
        <dbReference type="ARBA" id="ARBA00049026"/>
    </source>
</evidence>
<evidence type="ECO:0000256" key="5">
    <source>
        <dbReference type="ARBA" id="ARBA00046415"/>
    </source>
</evidence>
<dbReference type="GO" id="GO:0005739">
    <property type="term" value="C:mitochondrion"/>
    <property type="evidence" value="ECO:0007669"/>
    <property type="project" value="UniProtKB-SubCell"/>
</dbReference>
<keyword evidence="4 8" id="KW-0560">Oxidoreductase</keyword>
<dbReference type="Pfam" id="PF21478">
    <property type="entry name" value="GcvP2_C"/>
    <property type="match status" value="1"/>
</dbReference>
<dbReference type="CDD" id="cd00613">
    <property type="entry name" value="GDC-P"/>
    <property type="match status" value="2"/>
</dbReference>
<dbReference type="GO" id="GO:0004375">
    <property type="term" value="F:glycine dehydrogenase (decarboxylating) activity"/>
    <property type="evidence" value="ECO:0007669"/>
    <property type="project" value="UniProtKB-UniRule"/>
</dbReference>
<evidence type="ECO:0000259" key="10">
    <source>
        <dbReference type="Pfam" id="PF21478"/>
    </source>
</evidence>
<dbReference type="STRING" id="188477.A0A3S1AAP8"/>
<evidence type="ECO:0000313" key="12">
    <source>
        <dbReference type="Proteomes" id="UP000271974"/>
    </source>
</evidence>
<dbReference type="PANTHER" id="PTHR11773:SF1">
    <property type="entry name" value="GLYCINE DEHYDROGENASE (DECARBOXYLATING), MITOCHONDRIAL"/>
    <property type="match status" value="1"/>
</dbReference>
<proteinExistence type="inferred from homology"/>
<protein>
    <recommendedName>
        <fullName evidence="8">Glycine cleavage system P protein</fullName>
        <ecNumber evidence="8">1.4.4.2</ecNumber>
    </recommendedName>
</protein>
<dbReference type="Proteomes" id="UP000271974">
    <property type="component" value="Unassembled WGS sequence"/>
</dbReference>
<comment type="cofactor">
    <cofactor evidence="1 7 8">
        <name>pyridoxal 5'-phosphate</name>
        <dbReference type="ChEBI" id="CHEBI:597326"/>
    </cofactor>
</comment>
<dbReference type="InterPro" id="IPR020581">
    <property type="entry name" value="GDC_P"/>
</dbReference>
<dbReference type="Gene3D" id="3.90.1150.10">
    <property type="entry name" value="Aspartate Aminotransferase, domain 1"/>
    <property type="match status" value="2"/>
</dbReference>
<dbReference type="PANTHER" id="PTHR11773">
    <property type="entry name" value="GLYCINE DEHYDROGENASE, DECARBOXYLATING"/>
    <property type="match status" value="1"/>
</dbReference>
<keyword evidence="8" id="KW-0809">Transit peptide</keyword>
<dbReference type="SUPFAM" id="SSF53383">
    <property type="entry name" value="PLP-dependent transferases"/>
    <property type="match status" value="2"/>
</dbReference>
<dbReference type="GO" id="GO:0016594">
    <property type="term" value="F:glycine binding"/>
    <property type="evidence" value="ECO:0007669"/>
    <property type="project" value="TreeGrafter"/>
</dbReference>
<dbReference type="NCBIfam" id="NF003346">
    <property type="entry name" value="PRK04366.1"/>
    <property type="match status" value="1"/>
</dbReference>
<comment type="subcellular location">
    <subcellularLocation>
        <location evidence="8">Mitochondrion</location>
    </subcellularLocation>
</comment>
<evidence type="ECO:0000259" key="9">
    <source>
        <dbReference type="Pfam" id="PF02347"/>
    </source>
</evidence>
<dbReference type="InterPro" id="IPR015422">
    <property type="entry name" value="PyrdxlP-dep_Trfase_small"/>
</dbReference>
<dbReference type="Gene3D" id="3.40.640.10">
    <property type="entry name" value="Type I PLP-dependent aspartate aminotransferase-like (Major domain)"/>
    <property type="match status" value="2"/>
</dbReference>
<evidence type="ECO:0000256" key="3">
    <source>
        <dbReference type="ARBA" id="ARBA00022898"/>
    </source>
</evidence>
<dbReference type="InterPro" id="IPR015424">
    <property type="entry name" value="PyrdxlP-dep_Trfase"/>
</dbReference>
<dbReference type="InterPro" id="IPR049316">
    <property type="entry name" value="GDC-P_C"/>
</dbReference>
<accession>A0A3S1AAP8</accession>
<comment type="catalytic activity">
    <reaction evidence="6 8">
        <text>N(6)-[(R)-lipoyl]-L-lysyl-[glycine-cleavage complex H protein] + glycine + H(+) = N(6)-[(R)-S(8)-aminomethyldihydrolipoyl]-L-lysyl-[glycine-cleavage complex H protein] + CO2</text>
        <dbReference type="Rhea" id="RHEA:24304"/>
        <dbReference type="Rhea" id="RHEA-COMP:10494"/>
        <dbReference type="Rhea" id="RHEA-COMP:10495"/>
        <dbReference type="ChEBI" id="CHEBI:15378"/>
        <dbReference type="ChEBI" id="CHEBI:16526"/>
        <dbReference type="ChEBI" id="CHEBI:57305"/>
        <dbReference type="ChEBI" id="CHEBI:83099"/>
        <dbReference type="ChEBI" id="CHEBI:83143"/>
        <dbReference type="EC" id="1.4.4.2"/>
    </reaction>
</comment>
<dbReference type="InterPro" id="IPR049315">
    <property type="entry name" value="GDC-P_N"/>
</dbReference>
<organism evidence="11 12">
    <name type="scientific">Elysia chlorotica</name>
    <name type="common">Eastern emerald elysia</name>
    <name type="synonym">Sea slug</name>
    <dbReference type="NCBI Taxonomy" id="188477"/>
    <lineage>
        <taxon>Eukaryota</taxon>
        <taxon>Metazoa</taxon>
        <taxon>Spiralia</taxon>
        <taxon>Lophotrochozoa</taxon>
        <taxon>Mollusca</taxon>
        <taxon>Gastropoda</taxon>
        <taxon>Heterobranchia</taxon>
        <taxon>Euthyneura</taxon>
        <taxon>Panpulmonata</taxon>
        <taxon>Sacoglossa</taxon>
        <taxon>Placobranchoidea</taxon>
        <taxon>Plakobranchidae</taxon>
        <taxon>Elysia</taxon>
    </lineage>
</organism>
<reference evidence="11 12" key="1">
    <citation type="submission" date="2019-01" db="EMBL/GenBank/DDBJ databases">
        <title>A draft genome assembly of the solar-powered sea slug Elysia chlorotica.</title>
        <authorList>
            <person name="Cai H."/>
            <person name="Li Q."/>
            <person name="Fang X."/>
            <person name="Li J."/>
            <person name="Curtis N.E."/>
            <person name="Altenburger A."/>
            <person name="Shibata T."/>
            <person name="Feng M."/>
            <person name="Maeda T."/>
            <person name="Schwartz J.A."/>
            <person name="Shigenobu S."/>
            <person name="Lundholm N."/>
            <person name="Nishiyama T."/>
            <person name="Yang H."/>
            <person name="Hasebe M."/>
            <person name="Li S."/>
            <person name="Pierce S.K."/>
            <person name="Wang J."/>
        </authorList>
    </citation>
    <scope>NUCLEOTIDE SEQUENCE [LARGE SCALE GENOMIC DNA]</scope>
    <source>
        <strain evidence="11">EC2010</strain>
        <tissue evidence="11">Whole organism of an adult</tissue>
    </source>
</reference>
<dbReference type="AlphaFoldDB" id="A0A3S1AAP8"/>